<sequence length="229" mass="24708">MVKYTVHVVIEWFYPSDITPEHRQTGYVILNDTDEDPRLLPSKLLEPVFANLHLGYFAGQANPEEGHHLDGESDRSDAGAGVGHFDHVAAPATVITKINSPATQSKSTKTAASTANNDTANKDATNKDTASIIDNLIPPTNLSPRTALRRRQEHCEHPQPNPSHQPGFQNRPPSPPPSRAGPTYSSSDVDSALPRTASGPRQHNEARLGQVQASAAGHSPRVISLCKQA</sequence>
<reference evidence="3" key="1">
    <citation type="submission" date="2017-05" db="EMBL/GenBank/DDBJ databases">
        <authorList>
            <person name="Song R."/>
            <person name="Chenine A.L."/>
            <person name="Ruprecht R.M."/>
        </authorList>
    </citation>
    <scope>NUCLEOTIDE SEQUENCE [LARGE SCALE GENOMIC DNA]</scope>
</reference>
<dbReference type="EMBL" id="LT854271">
    <property type="protein sequence ID" value="SMR62633.1"/>
    <property type="molecule type" value="Genomic_DNA"/>
</dbReference>
<evidence type="ECO:0000313" key="3">
    <source>
        <dbReference type="Proteomes" id="UP000245764"/>
    </source>
</evidence>
<name>A0A2H1HA30_ZYMTR</name>
<organism evidence="2 3">
    <name type="scientific">Zymoseptoria tritici ST99CH_1E4</name>
    <dbReference type="NCBI Taxonomy" id="1276532"/>
    <lineage>
        <taxon>Eukaryota</taxon>
        <taxon>Fungi</taxon>
        <taxon>Dikarya</taxon>
        <taxon>Ascomycota</taxon>
        <taxon>Pezizomycotina</taxon>
        <taxon>Dothideomycetes</taxon>
        <taxon>Dothideomycetidae</taxon>
        <taxon>Mycosphaerellales</taxon>
        <taxon>Mycosphaerellaceae</taxon>
        <taxon>Zymoseptoria</taxon>
    </lineage>
</organism>
<feature type="compositionally biased region" description="Low complexity" evidence="1">
    <location>
        <begin position="102"/>
        <end position="119"/>
    </location>
</feature>
<gene>
    <name evidence="2" type="ORF">ZT1E4_G11949</name>
</gene>
<dbReference type="AlphaFoldDB" id="A0A2H1HA30"/>
<feature type="region of interest" description="Disordered" evidence="1">
    <location>
        <begin position="63"/>
        <end position="83"/>
    </location>
</feature>
<proteinExistence type="predicted"/>
<evidence type="ECO:0000313" key="2">
    <source>
        <dbReference type="EMBL" id="SMR62633.1"/>
    </source>
</evidence>
<feature type="region of interest" description="Disordered" evidence="1">
    <location>
        <begin position="99"/>
        <end position="229"/>
    </location>
</feature>
<feature type="compositionally biased region" description="Basic and acidic residues" evidence="1">
    <location>
        <begin position="64"/>
        <end position="77"/>
    </location>
</feature>
<protein>
    <submittedName>
        <fullName evidence="2">Uncharacterized protein</fullName>
    </submittedName>
</protein>
<evidence type="ECO:0000256" key="1">
    <source>
        <dbReference type="SAM" id="MobiDB-lite"/>
    </source>
</evidence>
<accession>A0A2H1HA30</accession>
<dbReference type="Proteomes" id="UP000245764">
    <property type="component" value="Chromosome 20"/>
</dbReference>